<dbReference type="OrthoDB" id="10047816at2759"/>
<keyword evidence="2" id="KW-0808">Transferase</keyword>
<keyword evidence="3" id="KW-0547">Nucleotide-binding</keyword>
<accession>A0A2J7QIC2</accession>
<name>A0A2J7QIC2_9NEOP</name>
<dbReference type="Proteomes" id="UP000235965">
    <property type="component" value="Unassembled WGS sequence"/>
</dbReference>
<proteinExistence type="predicted"/>
<evidence type="ECO:0000313" key="9">
    <source>
        <dbReference type="Proteomes" id="UP000235965"/>
    </source>
</evidence>
<dbReference type="GO" id="GO:0005524">
    <property type="term" value="F:ATP binding"/>
    <property type="evidence" value="ECO:0007669"/>
    <property type="project" value="UniProtKB-KW"/>
</dbReference>
<dbReference type="Gene3D" id="3.30.200.20">
    <property type="entry name" value="Phosphorylase Kinase, domain 1"/>
    <property type="match status" value="1"/>
</dbReference>
<evidence type="ECO:0000313" key="8">
    <source>
        <dbReference type="EMBL" id="PNF28340.1"/>
    </source>
</evidence>
<evidence type="ECO:0008006" key="10">
    <source>
        <dbReference type="Google" id="ProtNLM"/>
    </source>
</evidence>
<sequence length="315" mass="35641">MPHLCGVNQKLVVEALTSLKKAASCSSGSSTDSAISSATLSSSSTLGLDPYDDHSPTSTLARSGRVTPPATTIPRFRKYTVEDFHFLKVLGKGSFGKSHLFFVMEYLNGGDLMFHIQQTGRFPEQRARFYAAEIVSGLKFLHKKGVVYRDLKLDNILLDFDGHVRIADFGMCKLQIYLDRTADTFCGTPDYMAPEIIKGLKYNQCVDWWSFGVLLYEMLIGQSPFSGCDEDDLFWSICNEQPQYPRFLSREANSILHLFLEKDSSKRLGTNGSMAGDVVDQPFFRNIDWNALERRELEPPFKPRVQHPLDVQYFD</sequence>
<keyword evidence="4" id="KW-0418">Kinase</keyword>
<keyword evidence="1" id="KW-0723">Serine/threonine-protein kinase</keyword>
<feature type="domain" description="AGC-kinase C-terminal" evidence="7">
    <location>
        <begin position="285"/>
        <end position="315"/>
    </location>
</feature>
<evidence type="ECO:0000256" key="5">
    <source>
        <dbReference type="ARBA" id="ARBA00022840"/>
    </source>
</evidence>
<feature type="domain" description="Protein kinase" evidence="6">
    <location>
        <begin position="1"/>
        <end position="284"/>
    </location>
</feature>
<dbReference type="PANTHER" id="PTHR24351">
    <property type="entry name" value="RIBOSOMAL PROTEIN S6 KINASE"/>
    <property type="match status" value="1"/>
</dbReference>
<dbReference type="AlphaFoldDB" id="A0A2J7QIC2"/>
<dbReference type="SMART" id="SM00220">
    <property type="entry name" value="S_TKc"/>
    <property type="match status" value="1"/>
</dbReference>
<comment type="caution">
    <text evidence="8">The sequence shown here is derived from an EMBL/GenBank/DDBJ whole genome shotgun (WGS) entry which is preliminary data.</text>
</comment>
<dbReference type="InterPro" id="IPR000961">
    <property type="entry name" value="AGC-kinase_C"/>
</dbReference>
<feature type="non-terminal residue" evidence="8">
    <location>
        <position position="315"/>
    </location>
</feature>
<evidence type="ECO:0000259" key="7">
    <source>
        <dbReference type="PROSITE" id="PS51285"/>
    </source>
</evidence>
<keyword evidence="9" id="KW-1185">Reference proteome</keyword>
<dbReference type="GO" id="GO:0004674">
    <property type="term" value="F:protein serine/threonine kinase activity"/>
    <property type="evidence" value="ECO:0007669"/>
    <property type="project" value="UniProtKB-KW"/>
</dbReference>
<evidence type="ECO:0000256" key="2">
    <source>
        <dbReference type="ARBA" id="ARBA00022679"/>
    </source>
</evidence>
<gene>
    <name evidence="8" type="primary">Pkcdelta_1</name>
    <name evidence="8" type="ORF">B7P43_G01900</name>
</gene>
<dbReference type="PROSITE" id="PS00108">
    <property type="entry name" value="PROTEIN_KINASE_ST"/>
    <property type="match status" value="1"/>
</dbReference>
<dbReference type="InterPro" id="IPR008271">
    <property type="entry name" value="Ser/Thr_kinase_AS"/>
</dbReference>
<dbReference type="FunFam" id="1.10.510.10:FF:000150">
    <property type="entry name" value="Protein kinase C, theta"/>
    <property type="match status" value="1"/>
</dbReference>
<keyword evidence="5" id="KW-0067">ATP-binding</keyword>
<reference evidence="8 9" key="1">
    <citation type="submission" date="2017-12" db="EMBL/GenBank/DDBJ databases">
        <title>Hemimetabolous genomes reveal molecular basis of termite eusociality.</title>
        <authorList>
            <person name="Harrison M.C."/>
            <person name="Jongepier E."/>
            <person name="Robertson H.M."/>
            <person name="Arning N."/>
            <person name="Bitard-Feildel T."/>
            <person name="Chao H."/>
            <person name="Childers C.P."/>
            <person name="Dinh H."/>
            <person name="Doddapaneni H."/>
            <person name="Dugan S."/>
            <person name="Gowin J."/>
            <person name="Greiner C."/>
            <person name="Han Y."/>
            <person name="Hu H."/>
            <person name="Hughes D.S.T."/>
            <person name="Huylmans A.-K."/>
            <person name="Kemena C."/>
            <person name="Kremer L.P.M."/>
            <person name="Lee S.L."/>
            <person name="Lopez-Ezquerra A."/>
            <person name="Mallet L."/>
            <person name="Monroy-Kuhn J.M."/>
            <person name="Moser A."/>
            <person name="Murali S.C."/>
            <person name="Muzny D.M."/>
            <person name="Otani S."/>
            <person name="Piulachs M.-D."/>
            <person name="Poelchau M."/>
            <person name="Qu J."/>
            <person name="Schaub F."/>
            <person name="Wada-Katsumata A."/>
            <person name="Worley K.C."/>
            <person name="Xie Q."/>
            <person name="Ylla G."/>
            <person name="Poulsen M."/>
            <person name="Gibbs R.A."/>
            <person name="Schal C."/>
            <person name="Richards S."/>
            <person name="Belles X."/>
            <person name="Korb J."/>
            <person name="Bornberg-Bauer E."/>
        </authorList>
    </citation>
    <scope>NUCLEOTIDE SEQUENCE [LARGE SCALE GENOMIC DNA]</scope>
    <source>
        <tissue evidence="8">Whole body</tissue>
    </source>
</reference>
<evidence type="ECO:0000256" key="1">
    <source>
        <dbReference type="ARBA" id="ARBA00022527"/>
    </source>
</evidence>
<dbReference type="InterPro" id="IPR011009">
    <property type="entry name" value="Kinase-like_dom_sf"/>
</dbReference>
<dbReference type="EMBL" id="NEVH01013954">
    <property type="protein sequence ID" value="PNF28340.1"/>
    <property type="molecule type" value="Genomic_DNA"/>
</dbReference>
<dbReference type="PROSITE" id="PS51285">
    <property type="entry name" value="AGC_KINASE_CTER"/>
    <property type="match status" value="1"/>
</dbReference>
<dbReference type="SUPFAM" id="SSF56112">
    <property type="entry name" value="Protein kinase-like (PK-like)"/>
    <property type="match status" value="1"/>
</dbReference>
<evidence type="ECO:0000256" key="3">
    <source>
        <dbReference type="ARBA" id="ARBA00022741"/>
    </source>
</evidence>
<dbReference type="InterPro" id="IPR000719">
    <property type="entry name" value="Prot_kinase_dom"/>
</dbReference>
<dbReference type="Pfam" id="PF00069">
    <property type="entry name" value="Pkinase"/>
    <property type="match status" value="1"/>
</dbReference>
<evidence type="ECO:0000259" key="6">
    <source>
        <dbReference type="PROSITE" id="PS50011"/>
    </source>
</evidence>
<dbReference type="Gene3D" id="1.10.510.10">
    <property type="entry name" value="Transferase(Phosphotransferase) domain 1"/>
    <property type="match status" value="1"/>
</dbReference>
<evidence type="ECO:0000256" key="4">
    <source>
        <dbReference type="ARBA" id="ARBA00022777"/>
    </source>
</evidence>
<organism evidence="8 9">
    <name type="scientific">Cryptotermes secundus</name>
    <dbReference type="NCBI Taxonomy" id="105785"/>
    <lineage>
        <taxon>Eukaryota</taxon>
        <taxon>Metazoa</taxon>
        <taxon>Ecdysozoa</taxon>
        <taxon>Arthropoda</taxon>
        <taxon>Hexapoda</taxon>
        <taxon>Insecta</taxon>
        <taxon>Pterygota</taxon>
        <taxon>Neoptera</taxon>
        <taxon>Polyneoptera</taxon>
        <taxon>Dictyoptera</taxon>
        <taxon>Blattodea</taxon>
        <taxon>Blattoidea</taxon>
        <taxon>Termitoidae</taxon>
        <taxon>Kalotermitidae</taxon>
        <taxon>Cryptotermitinae</taxon>
        <taxon>Cryptotermes</taxon>
    </lineage>
</organism>
<dbReference type="PROSITE" id="PS50011">
    <property type="entry name" value="PROTEIN_KINASE_DOM"/>
    <property type="match status" value="1"/>
</dbReference>
<protein>
    <recommendedName>
        <fullName evidence="10">Protein kinase domain-containing protein</fullName>
    </recommendedName>
</protein>